<dbReference type="Pfam" id="PF02096">
    <property type="entry name" value="60KD_IMP"/>
    <property type="match status" value="1"/>
</dbReference>
<dbReference type="EMBL" id="BJMD01000007">
    <property type="protein sequence ID" value="GEB18654.1"/>
    <property type="molecule type" value="Genomic_DNA"/>
</dbReference>
<dbReference type="Proteomes" id="UP000317715">
    <property type="component" value="Unassembled WGS sequence"/>
</dbReference>
<dbReference type="GeneID" id="97303059"/>
<keyword evidence="6 16" id="KW-0812">Transmembrane</keyword>
<evidence type="ECO:0000256" key="15">
    <source>
        <dbReference type="ARBA" id="ARBA00033342"/>
    </source>
</evidence>
<dbReference type="PANTHER" id="PTHR12428">
    <property type="entry name" value="OXA1"/>
    <property type="match status" value="1"/>
</dbReference>
<comment type="subcellular location">
    <subcellularLocation>
        <location evidence="1">Cell membrane</location>
        <topology evidence="1">Multi-pass membrane protein</topology>
    </subcellularLocation>
    <subcellularLocation>
        <location evidence="16">Membrane</location>
        <topology evidence="16">Multi-pass membrane protein</topology>
    </subcellularLocation>
</comment>
<dbReference type="GO" id="GO:0032977">
    <property type="term" value="F:membrane insertase activity"/>
    <property type="evidence" value="ECO:0007669"/>
    <property type="project" value="InterPro"/>
</dbReference>
<proteinExistence type="inferred from homology"/>
<dbReference type="GO" id="GO:0015031">
    <property type="term" value="P:protein transport"/>
    <property type="evidence" value="ECO:0007669"/>
    <property type="project" value="UniProtKB-KW"/>
</dbReference>
<comment type="function">
    <text evidence="11">Required for the insertion and/or proper folding and/or complex formation of integral membrane proteins into the membrane. Involved in integration of membrane proteins that insert both dependently and independently of the Sec translocase complex, as well as at least some lipoproteins. Aids folding of multispanning membrane proteins.</text>
</comment>
<keyword evidence="5" id="KW-1003">Cell membrane</keyword>
<sequence>MDFFETIMFPFKWLVSIIMVGFHEGLSFIGLPAANGWTWTLSIIGLVLVIRAALIPVFVKQIKAQRGMQLLQPDLKKLQTKYKGKTDQLSRQAMAQEQMALYKKHGTNPFSACLPMLIQMPFFFALFQVLSGISTNAKQGQGVGAMSHEQVVQFDSSSIFGAPLSASLLHGDPSGGNSAVAVWILSIIMIIAMTASQFITQKQIMAKNMSEEAMASPFMRQQKMMLYILPLVFGIGGINFPIGVLIYWTTTNLWTMGQQFFVIRRMPTPGSPAAKALEERRAAKGLPPLLGGKKNAAADAAAEAEAAAAAAAEIRAQRVQPQRKNRKKK</sequence>
<evidence type="ECO:0000256" key="7">
    <source>
        <dbReference type="ARBA" id="ARBA00022927"/>
    </source>
</evidence>
<evidence type="ECO:0000256" key="4">
    <source>
        <dbReference type="ARBA" id="ARBA00022448"/>
    </source>
</evidence>
<reference evidence="19 20" key="1">
    <citation type="submission" date="2019-06" db="EMBL/GenBank/DDBJ databases">
        <title>Whole genome shotgun sequence of Paenarthrobacter aurescens NBRC 12136.</title>
        <authorList>
            <person name="Hosoyama A."/>
            <person name="Uohara A."/>
            <person name="Ohji S."/>
            <person name="Ichikawa N."/>
        </authorList>
    </citation>
    <scope>NUCLEOTIDE SEQUENCE [LARGE SCALE GENOMIC DNA]</scope>
    <source>
        <strain evidence="19 20">NBRC 12136</strain>
    </source>
</reference>
<evidence type="ECO:0000256" key="8">
    <source>
        <dbReference type="ARBA" id="ARBA00022989"/>
    </source>
</evidence>
<evidence type="ECO:0000313" key="19">
    <source>
        <dbReference type="EMBL" id="GEB18654.1"/>
    </source>
</evidence>
<dbReference type="OrthoDB" id="9780552at2"/>
<evidence type="ECO:0000256" key="14">
    <source>
        <dbReference type="ARBA" id="ARBA00033245"/>
    </source>
</evidence>
<feature type="domain" description="Membrane insertase YidC/Oxa/ALB C-terminal" evidence="18">
    <location>
        <begin position="39"/>
        <end position="263"/>
    </location>
</feature>
<comment type="caution">
    <text evidence="19">The sequence shown here is derived from an EMBL/GenBank/DDBJ whole genome shotgun (WGS) entry which is preliminary data.</text>
</comment>
<keyword evidence="10" id="KW-0143">Chaperone</keyword>
<dbReference type="PANTHER" id="PTHR12428:SF65">
    <property type="entry name" value="CYTOCHROME C OXIDASE ASSEMBLY PROTEIN COX18, MITOCHONDRIAL"/>
    <property type="match status" value="1"/>
</dbReference>
<evidence type="ECO:0000256" key="9">
    <source>
        <dbReference type="ARBA" id="ARBA00023136"/>
    </source>
</evidence>
<evidence type="ECO:0000256" key="17">
    <source>
        <dbReference type="SAM" id="Phobius"/>
    </source>
</evidence>
<evidence type="ECO:0000256" key="2">
    <source>
        <dbReference type="ARBA" id="ARBA00010527"/>
    </source>
</evidence>
<keyword evidence="7" id="KW-0653">Protein transport</keyword>
<dbReference type="GO" id="GO:0005886">
    <property type="term" value="C:plasma membrane"/>
    <property type="evidence" value="ECO:0007669"/>
    <property type="project" value="UniProtKB-SubCell"/>
</dbReference>
<accession>A0A4Y3N9U7</accession>
<feature type="transmembrane region" description="Helical" evidence="17">
    <location>
        <begin position="180"/>
        <end position="199"/>
    </location>
</feature>
<dbReference type="InterPro" id="IPR047196">
    <property type="entry name" value="YidC_ALB_C"/>
</dbReference>
<name>A0A4Y3N9U7_PAEAU</name>
<keyword evidence="8 17" id="KW-1133">Transmembrane helix</keyword>
<keyword evidence="4" id="KW-0813">Transport</keyword>
<protein>
    <recommendedName>
        <fullName evidence="3">Membrane protein insertase YidC</fullName>
    </recommendedName>
    <alternativeName>
        <fullName evidence="15">Foldase YidC</fullName>
    </alternativeName>
    <alternativeName>
        <fullName evidence="14">Membrane integrase YidC</fullName>
    </alternativeName>
    <alternativeName>
        <fullName evidence="13">Membrane protein YidC</fullName>
    </alternativeName>
</protein>
<dbReference type="NCBIfam" id="TIGR03592">
    <property type="entry name" value="yidC_oxa1_cterm"/>
    <property type="match status" value="1"/>
</dbReference>
<evidence type="ECO:0000256" key="12">
    <source>
        <dbReference type="ARBA" id="ARBA00026028"/>
    </source>
</evidence>
<evidence type="ECO:0000256" key="6">
    <source>
        <dbReference type="ARBA" id="ARBA00022692"/>
    </source>
</evidence>
<dbReference type="AlphaFoldDB" id="A0A4Y3N9U7"/>
<evidence type="ECO:0000313" key="20">
    <source>
        <dbReference type="Proteomes" id="UP000317715"/>
    </source>
</evidence>
<dbReference type="GO" id="GO:0051205">
    <property type="term" value="P:protein insertion into membrane"/>
    <property type="evidence" value="ECO:0007669"/>
    <property type="project" value="TreeGrafter"/>
</dbReference>
<evidence type="ECO:0000256" key="1">
    <source>
        <dbReference type="ARBA" id="ARBA00004651"/>
    </source>
</evidence>
<feature type="transmembrane region" description="Helical" evidence="17">
    <location>
        <begin position="224"/>
        <end position="248"/>
    </location>
</feature>
<feature type="transmembrane region" description="Helical" evidence="17">
    <location>
        <begin position="12"/>
        <end position="31"/>
    </location>
</feature>
<keyword evidence="9 17" id="KW-0472">Membrane</keyword>
<evidence type="ECO:0000256" key="10">
    <source>
        <dbReference type="ARBA" id="ARBA00023186"/>
    </source>
</evidence>
<evidence type="ECO:0000256" key="3">
    <source>
        <dbReference type="ARBA" id="ARBA00015325"/>
    </source>
</evidence>
<dbReference type="CDD" id="cd20070">
    <property type="entry name" value="5TM_YidC_Alb3"/>
    <property type="match status" value="1"/>
</dbReference>
<dbReference type="RefSeq" id="WP_141282954.1">
    <property type="nucleotide sequence ID" value="NZ_BAAAWK010000001.1"/>
</dbReference>
<feature type="transmembrane region" description="Helical" evidence="17">
    <location>
        <begin position="37"/>
        <end position="59"/>
    </location>
</feature>
<comment type="similarity">
    <text evidence="2">Belongs to the OXA1/ALB3/YidC family. Type 1 subfamily.</text>
</comment>
<dbReference type="InterPro" id="IPR001708">
    <property type="entry name" value="YidC/ALB3/OXA1/COX18"/>
</dbReference>
<comment type="subunit">
    <text evidence="12">Interacts with the Sec translocase complex via SecD. Specifically interacts with transmembrane segments of nascent integral membrane proteins during membrane integration.</text>
</comment>
<keyword evidence="20" id="KW-1185">Reference proteome</keyword>
<dbReference type="NCBIfam" id="NF002350">
    <property type="entry name" value="PRK01315.1"/>
    <property type="match status" value="1"/>
</dbReference>
<evidence type="ECO:0000259" key="18">
    <source>
        <dbReference type="Pfam" id="PF02096"/>
    </source>
</evidence>
<evidence type="ECO:0000256" key="11">
    <source>
        <dbReference type="ARBA" id="ARBA00025034"/>
    </source>
</evidence>
<evidence type="ECO:0000256" key="13">
    <source>
        <dbReference type="ARBA" id="ARBA00031538"/>
    </source>
</evidence>
<feature type="transmembrane region" description="Helical" evidence="17">
    <location>
        <begin position="109"/>
        <end position="130"/>
    </location>
</feature>
<evidence type="ECO:0000256" key="5">
    <source>
        <dbReference type="ARBA" id="ARBA00022475"/>
    </source>
</evidence>
<evidence type="ECO:0000256" key="16">
    <source>
        <dbReference type="RuleBase" id="RU003945"/>
    </source>
</evidence>
<dbReference type="InterPro" id="IPR028055">
    <property type="entry name" value="YidC/Oxa/ALB_C"/>
</dbReference>
<organism evidence="19 20">
    <name type="scientific">Paenarthrobacter aurescens</name>
    <name type="common">Arthrobacter aurescens</name>
    <dbReference type="NCBI Taxonomy" id="43663"/>
    <lineage>
        <taxon>Bacteria</taxon>
        <taxon>Bacillati</taxon>
        <taxon>Actinomycetota</taxon>
        <taxon>Actinomycetes</taxon>
        <taxon>Micrococcales</taxon>
        <taxon>Micrococcaceae</taxon>
        <taxon>Paenarthrobacter</taxon>
    </lineage>
</organism>
<gene>
    <name evidence="19" type="ORF">AAU01_14090</name>
</gene>